<evidence type="ECO:0000313" key="2">
    <source>
        <dbReference type="EMBL" id="MCD2516635.1"/>
    </source>
</evidence>
<keyword evidence="1" id="KW-0812">Transmembrane</keyword>
<feature type="transmembrane region" description="Helical" evidence="1">
    <location>
        <begin position="116"/>
        <end position="136"/>
    </location>
</feature>
<sequence length="264" mass="28376">MGKLEYLDALKRAMHGLPPATQAKTLAWYEQRFVDGIEAGRSEDSIAEELGDPRKVAVTLRTSAHMDAFAAKKNPANAARLIVSSAGLLVFNLFMAIPAAVYAALLVTVYACALGFYVSGIAITASGLAGANELVLNNPLHHIERMDDGSERRTTTNSRTRVAIGEQGIHIYEDDPAPDQELGGEAGDMGTSELAIRRAEQVADTGIQITTDLDRESRTTQTVFGLSMVCGGILLFLLSLVVTKYTFIGLKRYLGMNLSLLKGA</sequence>
<accession>A0ABS8Q7P0</accession>
<dbReference type="Proteomes" id="UP001179361">
    <property type="component" value="Unassembled WGS sequence"/>
</dbReference>
<reference evidence="2" key="1">
    <citation type="submission" date="2021-11" db="EMBL/GenBank/DDBJ databases">
        <title>The complete genome of Massilia sp sp. G4R7.</title>
        <authorList>
            <person name="Liu L."/>
            <person name="Yue J."/>
            <person name="Yuan J."/>
            <person name="Yang F."/>
            <person name="Li L."/>
        </authorList>
    </citation>
    <scope>NUCLEOTIDE SEQUENCE</scope>
    <source>
        <strain evidence="2">G4R7</strain>
    </source>
</reference>
<evidence type="ECO:0000256" key="1">
    <source>
        <dbReference type="SAM" id="Phobius"/>
    </source>
</evidence>
<feature type="transmembrane region" description="Helical" evidence="1">
    <location>
        <begin position="81"/>
        <end position="110"/>
    </location>
</feature>
<protein>
    <submittedName>
        <fullName evidence="2">DUF1700 domain-containing protein</fullName>
    </submittedName>
</protein>
<name>A0ABS8Q7P0_9BURK</name>
<comment type="caution">
    <text evidence="2">The sequence shown here is derived from an EMBL/GenBank/DDBJ whole genome shotgun (WGS) entry which is preliminary data.</text>
</comment>
<proteinExistence type="predicted"/>
<keyword evidence="3" id="KW-1185">Reference proteome</keyword>
<dbReference type="EMBL" id="JAJNOC010000002">
    <property type="protein sequence ID" value="MCD2516635.1"/>
    <property type="molecule type" value="Genomic_DNA"/>
</dbReference>
<keyword evidence="1" id="KW-0472">Membrane</keyword>
<evidence type="ECO:0000313" key="3">
    <source>
        <dbReference type="Proteomes" id="UP001179361"/>
    </source>
</evidence>
<dbReference type="Pfam" id="PF22564">
    <property type="entry name" value="HAAS"/>
    <property type="match status" value="1"/>
</dbReference>
<feature type="transmembrane region" description="Helical" evidence="1">
    <location>
        <begin position="223"/>
        <end position="248"/>
    </location>
</feature>
<keyword evidence="1" id="KW-1133">Transmembrane helix</keyword>
<organism evidence="2 3">
    <name type="scientific">Massilia phyllostachyos</name>
    <dbReference type="NCBI Taxonomy" id="2898585"/>
    <lineage>
        <taxon>Bacteria</taxon>
        <taxon>Pseudomonadati</taxon>
        <taxon>Pseudomonadota</taxon>
        <taxon>Betaproteobacteria</taxon>
        <taxon>Burkholderiales</taxon>
        <taxon>Oxalobacteraceae</taxon>
        <taxon>Telluria group</taxon>
        <taxon>Massilia</taxon>
    </lineage>
</organism>
<gene>
    <name evidence="2" type="ORF">LQ564_09975</name>
</gene>
<dbReference type="RefSeq" id="WP_231057944.1">
    <property type="nucleotide sequence ID" value="NZ_JAJNOC010000002.1"/>
</dbReference>